<feature type="region of interest" description="Disordered" evidence="3">
    <location>
        <begin position="79"/>
        <end position="98"/>
    </location>
</feature>
<dbReference type="PROSITE" id="PS50102">
    <property type="entry name" value="RRM"/>
    <property type="match status" value="1"/>
</dbReference>
<name>A0A4Y7SAN5_COPMI</name>
<proteinExistence type="predicted"/>
<dbReference type="PANTHER" id="PTHR23236:SF95">
    <property type="entry name" value="NUCLEOLAR PROTEIN 13"/>
    <property type="match status" value="1"/>
</dbReference>
<feature type="domain" description="RRM" evidence="4">
    <location>
        <begin position="58"/>
        <end position="153"/>
    </location>
</feature>
<dbReference type="InterPro" id="IPR035979">
    <property type="entry name" value="RBD_domain_sf"/>
</dbReference>
<dbReference type="PANTHER" id="PTHR23236">
    <property type="entry name" value="EUKARYOTIC TRANSLATION INITIATION FACTOR 4B/4H"/>
    <property type="match status" value="1"/>
</dbReference>
<keyword evidence="6" id="KW-1185">Reference proteome</keyword>
<dbReference type="InterPro" id="IPR000504">
    <property type="entry name" value="RRM_dom"/>
</dbReference>
<dbReference type="SMART" id="SM00360">
    <property type="entry name" value="RRM"/>
    <property type="match status" value="1"/>
</dbReference>
<dbReference type="Pfam" id="PF00076">
    <property type="entry name" value="RRM_1"/>
    <property type="match status" value="2"/>
</dbReference>
<dbReference type="InterPro" id="IPR012677">
    <property type="entry name" value="Nucleotide-bd_a/b_plait_sf"/>
</dbReference>
<reference evidence="5 6" key="1">
    <citation type="journal article" date="2019" name="Nat. Ecol. Evol.">
        <title>Megaphylogeny resolves global patterns of mushroom evolution.</title>
        <authorList>
            <person name="Varga T."/>
            <person name="Krizsan K."/>
            <person name="Foldi C."/>
            <person name="Dima B."/>
            <person name="Sanchez-Garcia M."/>
            <person name="Sanchez-Ramirez S."/>
            <person name="Szollosi G.J."/>
            <person name="Szarkandi J.G."/>
            <person name="Papp V."/>
            <person name="Albert L."/>
            <person name="Andreopoulos W."/>
            <person name="Angelini C."/>
            <person name="Antonin V."/>
            <person name="Barry K.W."/>
            <person name="Bougher N.L."/>
            <person name="Buchanan P."/>
            <person name="Buyck B."/>
            <person name="Bense V."/>
            <person name="Catcheside P."/>
            <person name="Chovatia M."/>
            <person name="Cooper J."/>
            <person name="Damon W."/>
            <person name="Desjardin D."/>
            <person name="Finy P."/>
            <person name="Geml J."/>
            <person name="Haridas S."/>
            <person name="Hughes K."/>
            <person name="Justo A."/>
            <person name="Karasinski D."/>
            <person name="Kautmanova I."/>
            <person name="Kiss B."/>
            <person name="Kocsube S."/>
            <person name="Kotiranta H."/>
            <person name="LaButti K.M."/>
            <person name="Lechner B.E."/>
            <person name="Liimatainen K."/>
            <person name="Lipzen A."/>
            <person name="Lukacs Z."/>
            <person name="Mihaltcheva S."/>
            <person name="Morgado L.N."/>
            <person name="Niskanen T."/>
            <person name="Noordeloos M.E."/>
            <person name="Ohm R.A."/>
            <person name="Ortiz-Santana B."/>
            <person name="Ovrebo C."/>
            <person name="Racz N."/>
            <person name="Riley R."/>
            <person name="Savchenko A."/>
            <person name="Shiryaev A."/>
            <person name="Soop K."/>
            <person name="Spirin V."/>
            <person name="Szebenyi C."/>
            <person name="Tomsovsky M."/>
            <person name="Tulloss R.E."/>
            <person name="Uehling J."/>
            <person name="Grigoriev I.V."/>
            <person name="Vagvolgyi C."/>
            <person name="Papp T."/>
            <person name="Martin F.M."/>
            <person name="Miettinen O."/>
            <person name="Hibbett D.S."/>
            <person name="Nagy L.G."/>
        </authorList>
    </citation>
    <scope>NUCLEOTIDE SEQUENCE [LARGE SCALE GENOMIC DNA]</scope>
    <source>
        <strain evidence="5 6">FP101781</strain>
    </source>
</reference>
<evidence type="ECO:0000256" key="3">
    <source>
        <dbReference type="SAM" id="MobiDB-lite"/>
    </source>
</evidence>
<keyword evidence="1 2" id="KW-0694">RNA-binding</keyword>
<dbReference type="STRING" id="71717.A0A4Y7SAN5"/>
<evidence type="ECO:0000313" key="6">
    <source>
        <dbReference type="Proteomes" id="UP000298030"/>
    </source>
</evidence>
<feature type="non-terminal residue" evidence="5">
    <location>
        <position position="1"/>
    </location>
</feature>
<dbReference type="OrthoDB" id="439808at2759"/>
<gene>
    <name evidence="5" type="ORF">FA13DRAFT_1616156</name>
</gene>
<dbReference type="GO" id="GO:0003723">
    <property type="term" value="F:RNA binding"/>
    <property type="evidence" value="ECO:0007669"/>
    <property type="project" value="UniProtKB-UniRule"/>
</dbReference>
<evidence type="ECO:0000313" key="5">
    <source>
        <dbReference type="EMBL" id="TEB18600.1"/>
    </source>
</evidence>
<protein>
    <submittedName>
        <fullName evidence="5">RNA-binding domain-containing protein</fullName>
    </submittedName>
</protein>
<dbReference type="GO" id="GO:0005730">
    <property type="term" value="C:nucleolus"/>
    <property type="evidence" value="ECO:0007669"/>
    <property type="project" value="TreeGrafter"/>
</dbReference>
<dbReference type="AlphaFoldDB" id="A0A4Y7SAN5"/>
<feature type="non-terminal residue" evidence="5">
    <location>
        <position position="153"/>
    </location>
</feature>
<dbReference type="Proteomes" id="UP000298030">
    <property type="component" value="Unassembled WGS sequence"/>
</dbReference>
<dbReference type="Gene3D" id="3.30.70.330">
    <property type="match status" value="2"/>
</dbReference>
<evidence type="ECO:0000259" key="4">
    <source>
        <dbReference type="PROSITE" id="PS50102"/>
    </source>
</evidence>
<dbReference type="SUPFAM" id="SSF54928">
    <property type="entry name" value="RNA-binding domain, RBD"/>
    <property type="match status" value="1"/>
</dbReference>
<comment type="caution">
    <text evidence="5">The sequence shown here is derived from an EMBL/GenBank/DDBJ whole genome shotgun (WGS) entry which is preliminary data.</text>
</comment>
<dbReference type="EMBL" id="QPFP01000240">
    <property type="protein sequence ID" value="TEB18600.1"/>
    <property type="molecule type" value="Genomic_DNA"/>
</dbReference>
<evidence type="ECO:0000256" key="1">
    <source>
        <dbReference type="ARBA" id="ARBA00022884"/>
    </source>
</evidence>
<sequence>LPNLRFAYVDFATPEAKTIAIALSEQPLVGRKLLIKDGQIHSKTAQKILRQQKQPPAPTLFIGNLPFETTEDGLKELFEKHHEQETKRGAGKDSKKGKMEDDGFILRVRMGTFEDSGACKGFAFIDFSSVDNATSALINIRNHLFNGRELKVE</sequence>
<accession>A0A4Y7SAN5</accession>
<organism evidence="5 6">
    <name type="scientific">Coprinellus micaceus</name>
    <name type="common">Glistening ink-cap mushroom</name>
    <name type="synonym">Coprinus micaceus</name>
    <dbReference type="NCBI Taxonomy" id="71717"/>
    <lineage>
        <taxon>Eukaryota</taxon>
        <taxon>Fungi</taxon>
        <taxon>Dikarya</taxon>
        <taxon>Basidiomycota</taxon>
        <taxon>Agaricomycotina</taxon>
        <taxon>Agaricomycetes</taxon>
        <taxon>Agaricomycetidae</taxon>
        <taxon>Agaricales</taxon>
        <taxon>Agaricineae</taxon>
        <taxon>Psathyrellaceae</taxon>
        <taxon>Coprinellus</taxon>
    </lineage>
</organism>
<evidence type="ECO:0000256" key="2">
    <source>
        <dbReference type="PROSITE-ProRule" id="PRU00176"/>
    </source>
</evidence>